<accession>A0A1Y3AZ04</accession>
<gene>
    <name evidence="2" type="ORF">BLA29_012842</name>
</gene>
<organism evidence="2 3">
    <name type="scientific">Euroglyphus maynei</name>
    <name type="common">Mayne's house dust mite</name>
    <dbReference type="NCBI Taxonomy" id="6958"/>
    <lineage>
        <taxon>Eukaryota</taxon>
        <taxon>Metazoa</taxon>
        <taxon>Ecdysozoa</taxon>
        <taxon>Arthropoda</taxon>
        <taxon>Chelicerata</taxon>
        <taxon>Arachnida</taxon>
        <taxon>Acari</taxon>
        <taxon>Acariformes</taxon>
        <taxon>Sarcoptiformes</taxon>
        <taxon>Astigmata</taxon>
        <taxon>Psoroptidia</taxon>
        <taxon>Analgoidea</taxon>
        <taxon>Pyroglyphidae</taxon>
        <taxon>Pyroglyphinae</taxon>
        <taxon>Euroglyphus</taxon>
    </lineage>
</organism>
<keyword evidence="3" id="KW-1185">Reference proteome</keyword>
<evidence type="ECO:0000313" key="2">
    <source>
        <dbReference type="EMBL" id="OTF73742.1"/>
    </source>
</evidence>
<reference evidence="2 3" key="1">
    <citation type="submission" date="2017-03" db="EMBL/GenBank/DDBJ databases">
        <title>Genome Survey of Euroglyphus maynei.</title>
        <authorList>
            <person name="Arlian L.G."/>
            <person name="Morgan M.S."/>
            <person name="Rider S.D."/>
        </authorList>
    </citation>
    <scope>NUCLEOTIDE SEQUENCE [LARGE SCALE GENOMIC DNA]</scope>
    <source>
        <strain evidence="2">Arlian Lab</strain>
        <tissue evidence="2">Whole body</tissue>
    </source>
</reference>
<dbReference type="AlphaFoldDB" id="A0A1Y3AZ04"/>
<proteinExistence type="predicted"/>
<sequence length="140" mass="15482">MVTPSTNRKVVKQLPVSSKIPTIKPHSASSSVCSSIENLSNGRMKIKAKDGQSTCSINRPKQSQRRVIAHSDNEIQFDVECSSCDDGETHPESQLTRFGRRSLRCMPTSSGSNDNSTPWLKSLANKSIKSSMTFRFFGML</sequence>
<name>A0A1Y3AZ04_EURMA</name>
<feature type="compositionally biased region" description="Polar residues" evidence="1">
    <location>
        <begin position="51"/>
        <end position="61"/>
    </location>
</feature>
<evidence type="ECO:0000256" key="1">
    <source>
        <dbReference type="SAM" id="MobiDB-lite"/>
    </source>
</evidence>
<dbReference type="EMBL" id="MUJZ01050323">
    <property type="protein sequence ID" value="OTF73742.1"/>
    <property type="molecule type" value="Genomic_DNA"/>
</dbReference>
<evidence type="ECO:0000313" key="3">
    <source>
        <dbReference type="Proteomes" id="UP000194236"/>
    </source>
</evidence>
<comment type="caution">
    <text evidence="2">The sequence shown here is derived from an EMBL/GenBank/DDBJ whole genome shotgun (WGS) entry which is preliminary data.</text>
</comment>
<protein>
    <submittedName>
        <fullName evidence="2">Uncharacterized protein</fullName>
    </submittedName>
</protein>
<feature type="region of interest" description="Disordered" evidence="1">
    <location>
        <begin position="47"/>
        <end position="66"/>
    </location>
</feature>
<dbReference type="Proteomes" id="UP000194236">
    <property type="component" value="Unassembled WGS sequence"/>
</dbReference>